<proteinExistence type="inferred from homology"/>
<dbReference type="InterPro" id="IPR009006">
    <property type="entry name" value="Ala_racemase/Decarboxylase_C"/>
</dbReference>
<sequence length="378" mass="41985">MLDVGKVVHTPSFVLEYDDFLRNLRVIANLQEELPCTFLLALKGFGMHAVFPELALCAKGATASSLNEALLASEYFKEVHAYAPVYHPSEFSSLVKLASHVTFNSMDEYHRYEKQLGGALAGLRINPEYSPVKTELYNPCSPGSRLGIPSSLLQTLPAGISGLHAHNLCESGADAMAETLQQIEKLYGHLFPSLSWLNLGGGHLVTKKGYDLPLFRKTVLDFHHRYPHIKLFFEPGAAYVWEAGVLVSEVLDMVTNNGVTTAMLDTSFAAHMPDCLEMPYTPRLRGASIYEGGEIPEGKQRVRLGGSSCLAGDWVGEYLLSDTVKVGDRLVFEDMMHYTMVKTTMFNGLSLPDIAIYRNGMYEVVKHFSYADYRNRLS</sequence>
<keyword evidence="14" id="KW-1185">Reference proteome</keyword>
<dbReference type="SUPFAM" id="SSF51419">
    <property type="entry name" value="PLP-binding barrel"/>
    <property type="match status" value="1"/>
</dbReference>
<evidence type="ECO:0000256" key="1">
    <source>
        <dbReference type="ARBA" id="ARBA00001933"/>
    </source>
</evidence>
<dbReference type="STRING" id="158190.SpiGrapes_2927"/>
<dbReference type="OrthoDB" id="9804410at2"/>
<dbReference type="RefSeq" id="WP_014271516.1">
    <property type="nucleotide sequence ID" value="NC_016633.1"/>
</dbReference>
<dbReference type="CDD" id="cd06829">
    <property type="entry name" value="PLPDE_III_CANSDC"/>
    <property type="match status" value="1"/>
</dbReference>
<evidence type="ECO:0000256" key="5">
    <source>
        <dbReference type="ARBA" id="ARBA00022898"/>
    </source>
</evidence>
<dbReference type="HOGENOM" id="CLU_038560_0_0_12"/>
<reference evidence="13 14" key="1">
    <citation type="submission" date="2011-11" db="EMBL/GenBank/DDBJ databases">
        <title>Complete sequence of Spirochaeta sp. grapes.</title>
        <authorList>
            <consortium name="US DOE Joint Genome Institute"/>
            <person name="Lucas S."/>
            <person name="Han J."/>
            <person name="Lapidus A."/>
            <person name="Cheng J.-F."/>
            <person name="Goodwin L."/>
            <person name="Pitluck S."/>
            <person name="Peters L."/>
            <person name="Ovchinnikova G."/>
            <person name="Munk A.C."/>
            <person name="Detter J.C."/>
            <person name="Han C."/>
            <person name="Tapia R."/>
            <person name="Land M."/>
            <person name="Hauser L."/>
            <person name="Kyrpides N."/>
            <person name="Ivanova N."/>
            <person name="Pagani I."/>
            <person name="Ritalahtilisa K."/>
            <person name="Loeffler F."/>
            <person name="Woyke T."/>
        </authorList>
    </citation>
    <scope>NUCLEOTIDE SEQUENCE [LARGE SCALE GENOMIC DNA]</scope>
    <source>
        <strain evidence="14">ATCC BAA-1885 / DSM 22778 / Grapes</strain>
    </source>
</reference>
<dbReference type="InterPro" id="IPR005730">
    <property type="entry name" value="Nsp_de-COase"/>
</dbReference>
<dbReference type="PANTHER" id="PTHR43727">
    <property type="entry name" value="DIAMINOPIMELATE DECARBOXYLASE"/>
    <property type="match status" value="1"/>
</dbReference>
<dbReference type="KEGG" id="sgp:SpiGrapes_2927"/>
<keyword evidence="4" id="KW-0210">Decarboxylase</keyword>
<evidence type="ECO:0000256" key="11">
    <source>
        <dbReference type="PIRSR" id="PIRSR038941-1"/>
    </source>
</evidence>
<dbReference type="Pfam" id="PF00278">
    <property type="entry name" value="Orn_DAP_Arg_deC"/>
    <property type="match status" value="1"/>
</dbReference>
<keyword evidence="6" id="KW-0745">Spermidine biosynthesis</keyword>
<comment type="cofactor">
    <cofactor evidence="1">
        <name>pyridoxal 5'-phosphate</name>
        <dbReference type="ChEBI" id="CHEBI:597326"/>
    </cofactor>
</comment>
<evidence type="ECO:0000313" key="14">
    <source>
        <dbReference type="Proteomes" id="UP000005632"/>
    </source>
</evidence>
<dbReference type="InterPro" id="IPR022643">
    <property type="entry name" value="De-COase2_C"/>
</dbReference>
<comment type="catalytic activity">
    <reaction evidence="9">
        <text>carboxyspermidine + H(+) = spermidine + CO2</text>
        <dbReference type="Rhea" id="RHEA:34095"/>
        <dbReference type="ChEBI" id="CHEBI:15378"/>
        <dbReference type="ChEBI" id="CHEBI:16526"/>
        <dbReference type="ChEBI" id="CHEBI:57834"/>
        <dbReference type="ChEBI" id="CHEBI:65072"/>
        <dbReference type="EC" id="4.1.1.96"/>
    </reaction>
</comment>
<evidence type="ECO:0000256" key="6">
    <source>
        <dbReference type="ARBA" id="ARBA00023066"/>
    </source>
</evidence>
<dbReference type="Proteomes" id="UP000005632">
    <property type="component" value="Chromosome"/>
</dbReference>
<dbReference type="EMBL" id="CP003155">
    <property type="protein sequence ID" value="AEV30677.1"/>
    <property type="molecule type" value="Genomic_DNA"/>
</dbReference>
<name>G8QX92_SPHPG</name>
<dbReference type="GO" id="GO:0045312">
    <property type="term" value="P:nor-spermidine biosynthetic process"/>
    <property type="evidence" value="ECO:0007669"/>
    <property type="project" value="InterPro"/>
</dbReference>
<evidence type="ECO:0000256" key="9">
    <source>
        <dbReference type="ARBA" id="ARBA00047351"/>
    </source>
</evidence>
<dbReference type="Gene3D" id="2.40.37.10">
    <property type="entry name" value="Lyase, Ornithine Decarboxylase, Chain A, domain 1"/>
    <property type="match status" value="1"/>
</dbReference>
<comment type="similarity">
    <text evidence="8">Belongs to the Orn/Lys/Arg decarboxylase class-II family. NspC subfamily.</text>
</comment>
<dbReference type="NCBIfam" id="TIGR01047">
    <property type="entry name" value="nspC"/>
    <property type="match status" value="1"/>
</dbReference>
<dbReference type="GO" id="GO:0008836">
    <property type="term" value="F:diaminopimelate decarboxylase activity"/>
    <property type="evidence" value="ECO:0007669"/>
    <property type="project" value="TreeGrafter"/>
</dbReference>
<accession>G8QX92</accession>
<keyword evidence="5" id="KW-0663">Pyridoxal phosphate</keyword>
<dbReference type="GO" id="GO:0008295">
    <property type="term" value="P:spermidine biosynthetic process"/>
    <property type="evidence" value="ECO:0007669"/>
    <property type="project" value="UniProtKB-KW"/>
</dbReference>
<feature type="domain" description="Orn/DAP/Arg decarboxylase 2 C-terminal" evidence="12">
    <location>
        <begin position="181"/>
        <end position="335"/>
    </location>
</feature>
<evidence type="ECO:0000313" key="13">
    <source>
        <dbReference type="EMBL" id="AEV30677.1"/>
    </source>
</evidence>
<dbReference type="eggNOG" id="COG0019">
    <property type="taxonomic scope" value="Bacteria"/>
</dbReference>
<evidence type="ECO:0000256" key="7">
    <source>
        <dbReference type="ARBA" id="ARBA00023239"/>
    </source>
</evidence>
<feature type="binding site" evidence="11">
    <location>
        <position position="274"/>
    </location>
    <ligand>
        <name>substrate</name>
    </ligand>
</feature>
<dbReference type="AlphaFoldDB" id="G8QX92"/>
<gene>
    <name evidence="13" type="ordered locus">SpiGrapes_2927</name>
</gene>
<evidence type="ECO:0000259" key="12">
    <source>
        <dbReference type="Pfam" id="PF00278"/>
    </source>
</evidence>
<dbReference type="PIRSF" id="PIRSF038941">
    <property type="entry name" value="NspC"/>
    <property type="match status" value="1"/>
</dbReference>
<dbReference type="Gene3D" id="3.20.20.10">
    <property type="entry name" value="Alanine racemase"/>
    <property type="match status" value="1"/>
</dbReference>
<evidence type="ECO:0000256" key="2">
    <source>
        <dbReference type="ARBA" id="ARBA00012259"/>
    </source>
</evidence>
<evidence type="ECO:0000256" key="3">
    <source>
        <dbReference type="ARBA" id="ARBA00013633"/>
    </source>
</evidence>
<keyword evidence="7" id="KW-0456">Lyase</keyword>
<comment type="catalytic activity">
    <reaction evidence="10">
        <text>carboxynorspermidine + H(+) = norspermidine + CO2</text>
        <dbReference type="Rhea" id="RHEA:34099"/>
        <dbReference type="ChEBI" id="CHEBI:15378"/>
        <dbReference type="ChEBI" id="CHEBI:16526"/>
        <dbReference type="ChEBI" id="CHEBI:57920"/>
        <dbReference type="ChEBI" id="CHEBI:65070"/>
        <dbReference type="EC" id="4.1.1.96"/>
    </reaction>
</comment>
<organism evidence="13 14">
    <name type="scientific">Sphaerochaeta pleomorpha (strain ATCC BAA-1885 / DSM 22778 / Grapes)</name>
    <dbReference type="NCBI Taxonomy" id="158190"/>
    <lineage>
        <taxon>Bacteria</taxon>
        <taxon>Pseudomonadati</taxon>
        <taxon>Spirochaetota</taxon>
        <taxon>Spirochaetia</taxon>
        <taxon>Spirochaetales</taxon>
        <taxon>Sphaerochaetaceae</taxon>
        <taxon>Sphaerochaeta</taxon>
    </lineage>
</organism>
<dbReference type="EC" id="4.1.1.96" evidence="2"/>
<evidence type="ECO:0000256" key="10">
    <source>
        <dbReference type="ARBA" id="ARBA00047389"/>
    </source>
</evidence>
<protein>
    <recommendedName>
        <fullName evidence="3">Carboxynorspermidine/carboxyspermidine decarboxylase</fullName>
        <ecNumber evidence="2">4.1.1.96</ecNumber>
    </recommendedName>
</protein>
<evidence type="ECO:0000256" key="8">
    <source>
        <dbReference type="ARBA" id="ARBA00025802"/>
    </source>
</evidence>
<dbReference type="GO" id="GO:0009089">
    <property type="term" value="P:lysine biosynthetic process via diaminopimelate"/>
    <property type="evidence" value="ECO:0007669"/>
    <property type="project" value="TreeGrafter"/>
</dbReference>
<dbReference type="PANTHER" id="PTHR43727:SF1">
    <property type="entry name" value="CARBOXYNORSPERMIDINE_CARBOXYSPERMIDINE DECARBOXYLASE"/>
    <property type="match status" value="1"/>
</dbReference>
<dbReference type="InterPro" id="IPR029066">
    <property type="entry name" value="PLP-binding_barrel"/>
</dbReference>
<evidence type="ECO:0000256" key="4">
    <source>
        <dbReference type="ARBA" id="ARBA00022793"/>
    </source>
</evidence>
<dbReference type="SUPFAM" id="SSF50621">
    <property type="entry name" value="Alanine racemase C-terminal domain-like"/>
    <property type="match status" value="1"/>
</dbReference>